<evidence type="ECO:0000313" key="4">
    <source>
        <dbReference type="EMBL" id="SEU40108.1"/>
    </source>
</evidence>
<sequence length="146" mass="15669">MTGMLIEERELGDAELGTLLDAAYAELVTRYGPQGRSQVKPGARFLVAVVDGQAVGCGAVQQLDAVTGELKRMYVIPGRRGRGIATALLGALEELALSLGHQRLRLATGLRQPEAIALYERCAYTLTEPYGSYADAPLTRCYAKAL</sequence>
<dbReference type="GO" id="GO:0016747">
    <property type="term" value="F:acyltransferase activity, transferring groups other than amino-acyl groups"/>
    <property type="evidence" value="ECO:0007669"/>
    <property type="project" value="InterPro"/>
</dbReference>
<feature type="domain" description="N-acetyltransferase" evidence="3">
    <location>
        <begin position="1"/>
        <end position="146"/>
    </location>
</feature>
<dbReference type="InterPro" id="IPR000182">
    <property type="entry name" value="GNAT_dom"/>
</dbReference>
<keyword evidence="5" id="KW-1185">Reference proteome</keyword>
<dbReference type="STRING" id="568860.SAMN05421811_117228"/>
<dbReference type="PROSITE" id="PS51186">
    <property type="entry name" value="GNAT"/>
    <property type="match status" value="1"/>
</dbReference>
<name>A0A1I0LIS4_9ACTN</name>
<dbReference type="Pfam" id="PF00583">
    <property type="entry name" value="Acetyltransf_1"/>
    <property type="match status" value="1"/>
</dbReference>
<evidence type="ECO:0000256" key="1">
    <source>
        <dbReference type="ARBA" id="ARBA00022679"/>
    </source>
</evidence>
<dbReference type="EMBL" id="FOHX01000017">
    <property type="protein sequence ID" value="SEU40108.1"/>
    <property type="molecule type" value="Genomic_DNA"/>
</dbReference>
<dbReference type="InterPro" id="IPR016181">
    <property type="entry name" value="Acyl_CoA_acyltransferase"/>
</dbReference>
<evidence type="ECO:0000259" key="3">
    <source>
        <dbReference type="PROSITE" id="PS51186"/>
    </source>
</evidence>
<reference evidence="4 5" key="1">
    <citation type="submission" date="2016-10" db="EMBL/GenBank/DDBJ databases">
        <authorList>
            <person name="de Groot N.N."/>
        </authorList>
    </citation>
    <scope>NUCLEOTIDE SEQUENCE [LARGE SCALE GENOMIC DNA]</scope>
    <source>
        <strain evidence="4 5">CGMCC 4.5598</strain>
    </source>
</reference>
<accession>A0A1I0LIS4</accession>
<keyword evidence="2" id="KW-0012">Acyltransferase</keyword>
<dbReference type="Gene3D" id="3.40.630.30">
    <property type="match status" value="1"/>
</dbReference>
<gene>
    <name evidence="4" type="ORF">SAMN05421811_117228</name>
</gene>
<dbReference type="InterPro" id="IPR050832">
    <property type="entry name" value="Bact_Acetyltransf"/>
</dbReference>
<evidence type="ECO:0000313" key="5">
    <source>
        <dbReference type="Proteomes" id="UP000199361"/>
    </source>
</evidence>
<keyword evidence="1 4" id="KW-0808">Transferase</keyword>
<protein>
    <submittedName>
        <fullName evidence="4">Acetyltransferase (GNAT) family protein</fullName>
    </submittedName>
</protein>
<dbReference type="AlphaFoldDB" id="A0A1I0LIS4"/>
<dbReference type="PANTHER" id="PTHR43877:SF2">
    <property type="entry name" value="AMINOALKYLPHOSPHONATE N-ACETYLTRANSFERASE-RELATED"/>
    <property type="match status" value="1"/>
</dbReference>
<dbReference type="SUPFAM" id="SSF55729">
    <property type="entry name" value="Acyl-CoA N-acyltransferases (Nat)"/>
    <property type="match status" value="1"/>
</dbReference>
<dbReference type="Proteomes" id="UP000199361">
    <property type="component" value="Unassembled WGS sequence"/>
</dbReference>
<dbReference type="PANTHER" id="PTHR43877">
    <property type="entry name" value="AMINOALKYLPHOSPHONATE N-ACETYLTRANSFERASE-RELATED-RELATED"/>
    <property type="match status" value="1"/>
</dbReference>
<dbReference type="CDD" id="cd04301">
    <property type="entry name" value="NAT_SF"/>
    <property type="match status" value="1"/>
</dbReference>
<proteinExistence type="predicted"/>
<organism evidence="4 5">
    <name type="scientific">Nonomuraea wenchangensis</name>
    <dbReference type="NCBI Taxonomy" id="568860"/>
    <lineage>
        <taxon>Bacteria</taxon>
        <taxon>Bacillati</taxon>
        <taxon>Actinomycetota</taxon>
        <taxon>Actinomycetes</taxon>
        <taxon>Streptosporangiales</taxon>
        <taxon>Streptosporangiaceae</taxon>
        <taxon>Nonomuraea</taxon>
    </lineage>
</organism>
<evidence type="ECO:0000256" key="2">
    <source>
        <dbReference type="ARBA" id="ARBA00023315"/>
    </source>
</evidence>